<gene>
    <name evidence="4" type="ORF">B4O97_09040</name>
</gene>
<dbReference type="STRING" id="1963862.B4O97_09040"/>
<feature type="domain" description="DUF4349" evidence="3">
    <location>
        <begin position="81"/>
        <end position="237"/>
    </location>
</feature>
<dbReference type="InterPro" id="IPR025645">
    <property type="entry name" value="DUF4349"/>
</dbReference>
<evidence type="ECO:0000313" key="4">
    <source>
        <dbReference type="EMBL" id="ORC35310.1"/>
    </source>
</evidence>
<feature type="chain" id="PRO_5013118698" description="DUF4349 domain-containing protein" evidence="2">
    <location>
        <begin position="26"/>
        <end position="387"/>
    </location>
</feature>
<evidence type="ECO:0000313" key="5">
    <source>
        <dbReference type="Proteomes" id="UP000192343"/>
    </source>
</evidence>
<keyword evidence="1" id="KW-0175">Coiled coil</keyword>
<dbReference type="AlphaFoldDB" id="A0A1Y1RY07"/>
<name>A0A1Y1RY07_9SPIO</name>
<reference evidence="4 5" key="1">
    <citation type="submission" date="2017-03" db="EMBL/GenBank/DDBJ databases">
        <title>Draft Genome sequence of Marispirochaeta sp. strain JC444.</title>
        <authorList>
            <person name="Shivani Y."/>
            <person name="Subhash Y."/>
            <person name="Sasikala C."/>
            <person name="Ramana C."/>
        </authorList>
    </citation>
    <scope>NUCLEOTIDE SEQUENCE [LARGE SCALE GENOMIC DNA]</scope>
    <source>
        <strain evidence="4 5">JC444</strain>
    </source>
</reference>
<keyword evidence="2" id="KW-0732">Signal</keyword>
<dbReference type="PROSITE" id="PS51257">
    <property type="entry name" value="PROKAR_LIPOPROTEIN"/>
    <property type="match status" value="1"/>
</dbReference>
<dbReference type="Pfam" id="PF14257">
    <property type="entry name" value="DUF4349"/>
    <property type="match status" value="1"/>
</dbReference>
<proteinExistence type="predicted"/>
<evidence type="ECO:0000256" key="2">
    <source>
        <dbReference type="SAM" id="SignalP"/>
    </source>
</evidence>
<accession>A0A1Y1RY07</accession>
<dbReference type="OrthoDB" id="369950at2"/>
<keyword evidence="5" id="KW-1185">Reference proteome</keyword>
<comment type="caution">
    <text evidence="4">The sequence shown here is derived from an EMBL/GenBank/DDBJ whole genome shotgun (WGS) entry which is preliminary data.</text>
</comment>
<protein>
    <recommendedName>
        <fullName evidence="3">DUF4349 domain-containing protein</fullName>
    </recommendedName>
</protein>
<organism evidence="4 5">
    <name type="scientific">Marispirochaeta aestuarii</name>
    <dbReference type="NCBI Taxonomy" id="1963862"/>
    <lineage>
        <taxon>Bacteria</taxon>
        <taxon>Pseudomonadati</taxon>
        <taxon>Spirochaetota</taxon>
        <taxon>Spirochaetia</taxon>
        <taxon>Spirochaetales</taxon>
        <taxon>Spirochaetaceae</taxon>
        <taxon>Marispirochaeta</taxon>
    </lineage>
</organism>
<evidence type="ECO:0000259" key="3">
    <source>
        <dbReference type="Pfam" id="PF14257"/>
    </source>
</evidence>
<sequence length="387" mass="42983">MIKANPLNMRIFLSACFILSVLLFASCVASPPQDTFQAEFEAPLMEKAAGRSAPMPEAASDSMAVSFSNAAQAPEPTPASRQRIYSASVELEVTRTDEALKRIESMAKELDGRIDGIYPDSIIVRVPAAGFLGFLRDLESVGKVLDKRIDAFDVTDRLADTETRLRLATEARERLYLLLERAEDTEERLKILREIRRLTETIEAQEAQLMTLRSRIAFSRVSIALKSRTASQGEARERIPFSWMRELDPFAVTLPRLAKRLPLDLGADFAVFKDPPQGEAFYAEGAGGSIVRLGSIPNEPDGDAMFWQKSMLYYLTPLFAELVPMELAGNEPIYGVSCRIPGSPGFRYEVYAVPRKGELYIAEGVFPESDSPSLMESFHAALMEVLP</sequence>
<dbReference type="RefSeq" id="WP_083050207.1">
    <property type="nucleotide sequence ID" value="NZ_MWQY01000009.1"/>
</dbReference>
<dbReference type="EMBL" id="MWQY01000009">
    <property type="protein sequence ID" value="ORC35310.1"/>
    <property type="molecule type" value="Genomic_DNA"/>
</dbReference>
<feature type="signal peptide" evidence="2">
    <location>
        <begin position="1"/>
        <end position="25"/>
    </location>
</feature>
<dbReference type="Proteomes" id="UP000192343">
    <property type="component" value="Unassembled WGS sequence"/>
</dbReference>
<feature type="coiled-coil region" evidence="1">
    <location>
        <begin position="168"/>
        <end position="215"/>
    </location>
</feature>
<evidence type="ECO:0000256" key="1">
    <source>
        <dbReference type="SAM" id="Coils"/>
    </source>
</evidence>